<dbReference type="InterPro" id="IPR027417">
    <property type="entry name" value="P-loop_NTPase"/>
</dbReference>
<dbReference type="Proteomes" id="UP000053593">
    <property type="component" value="Unassembled WGS sequence"/>
</dbReference>
<dbReference type="SUPFAM" id="SSF52540">
    <property type="entry name" value="P-loop containing nucleoside triphosphate hydrolases"/>
    <property type="match status" value="1"/>
</dbReference>
<feature type="domain" description="Aldehyde dehydrogenase" evidence="2">
    <location>
        <begin position="133"/>
        <end position="296"/>
    </location>
</feature>
<dbReference type="Pfam" id="PF13374">
    <property type="entry name" value="TPR_10"/>
    <property type="match status" value="2"/>
</dbReference>
<dbReference type="EMBL" id="KN834855">
    <property type="protein sequence ID" value="KIK51781.1"/>
    <property type="molecule type" value="Genomic_DNA"/>
</dbReference>
<dbReference type="GO" id="GO:0043531">
    <property type="term" value="F:ADP binding"/>
    <property type="evidence" value="ECO:0007669"/>
    <property type="project" value="InterPro"/>
</dbReference>
<dbReference type="InterPro" id="IPR053137">
    <property type="entry name" value="NLR-like"/>
</dbReference>
<dbReference type="InterPro" id="IPR016163">
    <property type="entry name" value="Ald_DH_C"/>
</dbReference>
<evidence type="ECO:0000313" key="4">
    <source>
        <dbReference type="Proteomes" id="UP000053593"/>
    </source>
</evidence>
<feature type="chain" id="PRO_5002207240" description="Aldehyde dehydrogenase domain-containing protein" evidence="1">
    <location>
        <begin position="19"/>
        <end position="1265"/>
    </location>
</feature>
<dbReference type="Gene3D" id="3.40.605.10">
    <property type="entry name" value="Aldehyde Dehydrogenase, Chain A, domain 1"/>
    <property type="match status" value="1"/>
</dbReference>
<gene>
    <name evidence="3" type="ORF">GYMLUDRAFT_265676</name>
</gene>
<keyword evidence="4" id="KW-1185">Reference proteome</keyword>
<sequence length="1265" mass="142452">MIVMAILLAPLYKSLLNGLSYDFPTRPTIDTPLSDISTTHAFLRTALTSLKSLPLPYRHNFLLQLARMLQENCQSFAPAIKSTSENLRSIATLGAINVMIDITIVSARRMLKRAREKSYMGHVDLPRNGIIAHMIAAAAAKHLTPLTLKLRGKSPVIVDPKCDLELAAKWTMWGKVTNCGQICVSPDYALVSPAALPRYVEGLKKAYKEMHPAKQGAALGSDLYARIINLQHFNRIKGLKMSQLGLLDKTRGKILIGGRMDEKVLKVEPMVVLVKEGDVLLESETFGLILTIVDLEEAGFVRKACDWVSERSQQIVHSPISGLQQHVRSSGSNVTHNLGAIFPGASHVTAHMSSPEQNIPASATHYSGDYFSGASNFTIRGNVNINGAAKPKENAVATAPAGFTAGMTDLSPVSPFFTGRKDILSELETYFSVESPSMRADERKIFVLYGMGGAGKTQTALKFMNSFRKRFTQCYMITAHSEESINACYYDIALKNGLGDFSNWEAGLRWLAQHQEEWMILYDNADDPDLDLGKFLPQSSHGNIIVTSRNGTLKQISTKSKELKNMQPKDGTLLFLKHAIKDHQATPEEESMASDIAAKLHYFALALVHAGSYISQQNCLDSYLHRLEQHQRALMTRSLPQSMEKYSLSVYATWDLSWEKLDEQCKTFLRLCSFYHYEGISRKLFQRALNNLPWEKEVETLAAYPVLSFLTSQKLEWDELWMDNIVQIISSYSLISIDKGGTYSLHPLVHHWIRDSIESAKQTDFQLEAQSTVAIAMNDADMAFLRSLVPHCTDFDITGDYHTDWAIGYLWFKCGYYSRAYDLWEPLWHKLEVKYGERHRLTLDQMNWVIEVLGNLGKNKEAMKLAESMLKMTKESFGEEDLLTLRGMHTLSNQYSNMGRWNEALQIDKPLVEMSKKVLGEQHPATLTRLNNLAIGYAQVGRFLEALQIRSILVEVSKEILGEQYPDTLDNLGNLAISYSDIGRYNEALNILEPLVEMSKEIMGEQHPDTLGRIHNLAGDYFHLGRYNDARHLEEPLVNISKQILGEPHRVTMTRISNLAMSYSCLGRYNEALQLSEPLVKMSVEILGEHHPDTLNKMQALTNIYFEMDKFEEALQIGEPLAELSKTVLGEEHPHTLARLGNLASELSCIGNNEKALQIEESVLEMCRNLLGEQHPSTLIAMQILASIYSRVGRHQEALQILEPLVEMSKQTLGEQHPYTISRIEKLMEIRADIDTPTSDIAPSKKPSHKAFKGIFRLFKIHSRK</sequence>
<reference evidence="3 4" key="1">
    <citation type="submission" date="2014-04" db="EMBL/GenBank/DDBJ databases">
        <title>Evolutionary Origins and Diversification of the Mycorrhizal Mutualists.</title>
        <authorList>
            <consortium name="DOE Joint Genome Institute"/>
            <consortium name="Mycorrhizal Genomics Consortium"/>
            <person name="Kohler A."/>
            <person name="Kuo A."/>
            <person name="Nagy L.G."/>
            <person name="Floudas D."/>
            <person name="Copeland A."/>
            <person name="Barry K.W."/>
            <person name="Cichocki N."/>
            <person name="Veneault-Fourrey C."/>
            <person name="LaButti K."/>
            <person name="Lindquist E.A."/>
            <person name="Lipzen A."/>
            <person name="Lundell T."/>
            <person name="Morin E."/>
            <person name="Murat C."/>
            <person name="Riley R."/>
            <person name="Ohm R."/>
            <person name="Sun H."/>
            <person name="Tunlid A."/>
            <person name="Henrissat B."/>
            <person name="Grigoriev I.V."/>
            <person name="Hibbett D.S."/>
            <person name="Martin F."/>
        </authorList>
    </citation>
    <scope>NUCLEOTIDE SEQUENCE [LARGE SCALE GENOMIC DNA]</scope>
    <source>
        <strain evidence="3 4">FD-317 M1</strain>
    </source>
</reference>
<dbReference type="InterPro" id="IPR015590">
    <property type="entry name" value="Aldehyde_DH_dom"/>
</dbReference>
<feature type="signal peptide" evidence="1">
    <location>
        <begin position="1"/>
        <end position="18"/>
    </location>
</feature>
<proteinExistence type="predicted"/>
<protein>
    <recommendedName>
        <fullName evidence="2">Aldehyde dehydrogenase domain-containing protein</fullName>
    </recommendedName>
</protein>
<dbReference type="SUPFAM" id="SSF53720">
    <property type="entry name" value="ALDH-like"/>
    <property type="match status" value="1"/>
</dbReference>
<accession>A0A0D0BBN2</accession>
<evidence type="ECO:0000256" key="1">
    <source>
        <dbReference type="SAM" id="SignalP"/>
    </source>
</evidence>
<dbReference type="HOGENOM" id="CLU_000288_125_8_1"/>
<keyword evidence="1" id="KW-0732">Signal</keyword>
<dbReference type="Gene3D" id="1.25.40.10">
    <property type="entry name" value="Tetratricopeptide repeat domain"/>
    <property type="match status" value="3"/>
</dbReference>
<organism evidence="3 4">
    <name type="scientific">Collybiopsis luxurians FD-317 M1</name>
    <dbReference type="NCBI Taxonomy" id="944289"/>
    <lineage>
        <taxon>Eukaryota</taxon>
        <taxon>Fungi</taxon>
        <taxon>Dikarya</taxon>
        <taxon>Basidiomycota</taxon>
        <taxon>Agaricomycotina</taxon>
        <taxon>Agaricomycetes</taxon>
        <taxon>Agaricomycetidae</taxon>
        <taxon>Agaricales</taxon>
        <taxon>Marasmiineae</taxon>
        <taxon>Omphalotaceae</taxon>
        <taxon>Collybiopsis</taxon>
        <taxon>Collybiopsis luxurians</taxon>
    </lineage>
</organism>
<dbReference type="InterPro" id="IPR011990">
    <property type="entry name" value="TPR-like_helical_dom_sf"/>
</dbReference>
<dbReference type="OrthoDB" id="1658288at2759"/>
<dbReference type="PANTHER" id="PTHR46082:SF11">
    <property type="entry name" value="AAA+ ATPASE DOMAIN-CONTAINING PROTEIN-RELATED"/>
    <property type="match status" value="1"/>
</dbReference>
<dbReference type="Pfam" id="PF13424">
    <property type="entry name" value="TPR_12"/>
    <property type="match status" value="3"/>
</dbReference>
<dbReference type="Gene3D" id="3.40.309.10">
    <property type="entry name" value="Aldehyde Dehydrogenase, Chain A, domain 2"/>
    <property type="match status" value="1"/>
</dbReference>
<dbReference type="Gene3D" id="3.40.50.300">
    <property type="entry name" value="P-loop containing nucleotide triphosphate hydrolases"/>
    <property type="match status" value="1"/>
</dbReference>
<dbReference type="SUPFAM" id="SSF48452">
    <property type="entry name" value="TPR-like"/>
    <property type="match status" value="3"/>
</dbReference>
<dbReference type="InterPro" id="IPR016161">
    <property type="entry name" value="Ald_DH/histidinol_DH"/>
</dbReference>
<dbReference type="InterPro" id="IPR016162">
    <property type="entry name" value="Ald_DH_N"/>
</dbReference>
<dbReference type="GO" id="GO:0016620">
    <property type="term" value="F:oxidoreductase activity, acting on the aldehyde or oxo group of donors, NAD or NADP as acceptor"/>
    <property type="evidence" value="ECO:0007669"/>
    <property type="project" value="InterPro"/>
</dbReference>
<dbReference type="AlphaFoldDB" id="A0A0D0BBN2"/>
<dbReference type="PANTHER" id="PTHR46082">
    <property type="entry name" value="ATP/GTP-BINDING PROTEIN-RELATED"/>
    <property type="match status" value="1"/>
</dbReference>
<evidence type="ECO:0000259" key="2">
    <source>
        <dbReference type="Pfam" id="PF00171"/>
    </source>
</evidence>
<dbReference type="Pfam" id="PF00171">
    <property type="entry name" value="Aldedh"/>
    <property type="match status" value="1"/>
</dbReference>
<evidence type="ECO:0000313" key="3">
    <source>
        <dbReference type="EMBL" id="KIK51781.1"/>
    </source>
</evidence>
<name>A0A0D0BBN2_9AGAR</name>